<evidence type="ECO:0000256" key="7">
    <source>
        <dbReference type="SAM" id="Phobius"/>
    </source>
</evidence>
<dbReference type="InterPro" id="IPR003838">
    <property type="entry name" value="ABC3_permease_C"/>
</dbReference>
<dbReference type="InterPro" id="IPR051447">
    <property type="entry name" value="Lipoprotein-release_system"/>
</dbReference>
<sequence>MLALLRTFSWQELRHHPWRSGAAVLAVMLGVALAFSVHLINASALDEFQGAVRAVNGQPDLELRTVQGPLPESLYGPVAAQAQVGLASPVLEAAVRLRHGNAAPVAVRLLGVDALVVGAMAPALAPVADTALGERLALVSPGRLFLNAAARQALALQTDPRAPLQIDGNAQALQVAGSVAAGGEPLAVMDIGAMQDLLGRGGELSRIDIRLAPGADARALTAALQALPQWSAQWRLVQPADSAARVSNLSRAYRVNLTVLALVALFTGAFLVFSVLALSVAKRAQQFALLGVLGLAPRARLQLVLAESLALGALGSAAGLALGTVLAWAALRLLGGDLGGGYFAGVAPSLRWSTPAALLYGALGLAAAAVGGWWPARAAQRLPEAQTLKGLSATQGRGQGPWIGLALMALGALLTQAPVVAGIPLAAYLSVGLLLVGGIAALPALIALAYDRLAPLFAHSPLPLLAVERARRMRGTAAVAVSGVVASLALSVALTVMVASFRDSVTRWLDVVLPADLYLREDSGGGNNSTGERAPFDAALVQQMARLPGVARASGTRTRSLLLDPAQPAVALVARPIARGDAAQSLPLVGAALPVPPGHIGIYVSEAMVALHGAQPGRDFAPLAGAFAASAGGTTFFVAGVWRDYVRQFGAIALDGDDYRRLTGDTRISDIALWLAPGAQEAQVQQAARELAQAHSGALLSFSSVAQLRANSLRIFDRSFAVTYWLQGVAIAIGLFGVAASFSAQVLARRKEFGLLAHLGLTRAQVLAVVAGEGAAWTAIGALAGLGLGLAVSAVLVHVVNPQSFHWTMDLRLPALRLALLCAAVVLAGTLTAWLAGRAAAGRDAVLAVKEDW</sequence>
<feature type="transmembrane region" description="Helical" evidence="7">
    <location>
        <begin position="357"/>
        <end position="379"/>
    </location>
</feature>
<feature type="domain" description="ABC3 transporter permease C-terminal" evidence="8">
    <location>
        <begin position="729"/>
        <end position="841"/>
    </location>
</feature>
<reference evidence="9" key="1">
    <citation type="submission" date="2023-01" db="EMBL/GenBank/DDBJ databases">
        <title>Xenophilus mangrovi sp. nov., isolated from soil of Mangrove nature reserve.</title>
        <authorList>
            <person name="Xu S."/>
            <person name="Liu Z."/>
            <person name="Xu Y."/>
        </authorList>
    </citation>
    <scope>NUCLEOTIDE SEQUENCE</scope>
    <source>
        <strain evidence="9">YW8</strain>
    </source>
</reference>
<dbReference type="PANTHER" id="PTHR30489">
    <property type="entry name" value="LIPOPROTEIN-RELEASING SYSTEM TRANSMEMBRANE PROTEIN LOLE"/>
    <property type="match status" value="1"/>
</dbReference>
<evidence type="ECO:0000256" key="4">
    <source>
        <dbReference type="ARBA" id="ARBA00022692"/>
    </source>
</evidence>
<dbReference type="AlphaFoldDB" id="A0AAE3N9W2"/>
<gene>
    <name evidence="9" type="ORF">PGB34_12840</name>
</gene>
<feature type="transmembrane region" description="Helical" evidence="7">
    <location>
        <begin position="777"/>
        <end position="797"/>
    </location>
</feature>
<dbReference type="RefSeq" id="WP_271428494.1">
    <property type="nucleotide sequence ID" value="NZ_JAQIPB010000006.1"/>
</dbReference>
<comment type="similarity">
    <text evidence="2">Belongs to the ABC-4 integral membrane protein family. LolC/E subfamily.</text>
</comment>
<feature type="transmembrane region" description="Helical" evidence="7">
    <location>
        <begin position="20"/>
        <end position="40"/>
    </location>
</feature>
<feature type="domain" description="ABC3 transporter permease C-terminal" evidence="8">
    <location>
        <begin position="259"/>
        <end position="379"/>
    </location>
</feature>
<feature type="transmembrane region" description="Helical" evidence="7">
    <location>
        <begin position="477"/>
        <end position="501"/>
    </location>
</feature>
<evidence type="ECO:0000313" key="10">
    <source>
        <dbReference type="Proteomes" id="UP001212602"/>
    </source>
</evidence>
<organism evidence="9 10">
    <name type="scientific">Xenophilus arseniciresistens</name>
    <dbReference type="NCBI Taxonomy" id="1283306"/>
    <lineage>
        <taxon>Bacteria</taxon>
        <taxon>Pseudomonadati</taxon>
        <taxon>Pseudomonadota</taxon>
        <taxon>Betaproteobacteria</taxon>
        <taxon>Burkholderiales</taxon>
        <taxon>Comamonadaceae</taxon>
        <taxon>Xenophilus</taxon>
    </lineage>
</organism>
<keyword evidence="5 7" id="KW-1133">Transmembrane helix</keyword>
<dbReference type="EMBL" id="JAQIPB010000006">
    <property type="protein sequence ID" value="MDA7417249.1"/>
    <property type="molecule type" value="Genomic_DNA"/>
</dbReference>
<feature type="transmembrane region" description="Helical" evidence="7">
    <location>
        <begin position="724"/>
        <end position="746"/>
    </location>
</feature>
<keyword evidence="3" id="KW-1003">Cell membrane</keyword>
<comment type="caution">
    <text evidence="9">The sequence shown here is derived from an EMBL/GenBank/DDBJ whole genome shotgun (WGS) entry which is preliminary data.</text>
</comment>
<evidence type="ECO:0000256" key="5">
    <source>
        <dbReference type="ARBA" id="ARBA00022989"/>
    </source>
</evidence>
<evidence type="ECO:0000256" key="2">
    <source>
        <dbReference type="ARBA" id="ARBA00005236"/>
    </source>
</evidence>
<dbReference type="GO" id="GO:0044874">
    <property type="term" value="P:lipoprotein localization to outer membrane"/>
    <property type="evidence" value="ECO:0007669"/>
    <property type="project" value="TreeGrafter"/>
</dbReference>
<feature type="transmembrane region" description="Helical" evidence="7">
    <location>
        <begin position="425"/>
        <end position="450"/>
    </location>
</feature>
<protein>
    <submittedName>
        <fullName evidence="9">FtsX-like permease family protein</fullName>
    </submittedName>
</protein>
<evidence type="ECO:0000256" key="1">
    <source>
        <dbReference type="ARBA" id="ARBA00004651"/>
    </source>
</evidence>
<dbReference type="GO" id="GO:0098797">
    <property type="term" value="C:plasma membrane protein complex"/>
    <property type="evidence" value="ECO:0007669"/>
    <property type="project" value="TreeGrafter"/>
</dbReference>
<feature type="transmembrane region" description="Helical" evidence="7">
    <location>
        <begin position="818"/>
        <end position="837"/>
    </location>
</feature>
<evidence type="ECO:0000259" key="8">
    <source>
        <dbReference type="Pfam" id="PF02687"/>
    </source>
</evidence>
<feature type="transmembrane region" description="Helical" evidence="7">
    <location>
        <begin position="400"/>
        <end position="419"/>
    </location>
</feature>
<dbReference type="Pfam" id="PF02687">
    <property type="entry name" value="FtsX"/>
    <property type="match status" value="2"/>
</dbReference>
<evidence type="ECO:0000256" key="3">
    <source>
        <dbReference type="ARBA" id="ARBA00022475"/>
    </source>
</evidence>
<keyword evidence="4 7" id="KW-0812">Transmembrane</keyword>
<feature type="transmembrane region" description="Helical" evidence="7">
    <location>
        <begin position="308"/>
        <end position="331"/>
    </location>
</feature>
<accession>A0AAE3N9W2</accession>
<comment type="subcellular location">
    <subcellularLocation>
        <location evidence="1">Cell membrane</location>
        <topology evidence="1">Multi-pass membrane protein</topology>
    </subcellularLocation>
</comment>
<name>A0AAE3N9W2_9BURK</name>
<dbReference type="PANTHER" id="PTHR30489:SF0">
    <property type="entry name" value="LIPOPROTEIN-RELEASING SYSTEM TRANSMEMBRANE PROTEIN LOLE"/>
    <property type="match status" value="1"/>
</dbReference>
<feature type="transmembrane region" description="Helical" evidence="7">
    <location>
        <begin position="255"/>
        <end position="278"/>
    </location>
</feature>
<evidence type="ECO:0000313" key="9">
    <source>
        <dbReference type="EMBL" id="MDA7417249.1"/>
    </source>
</evidence>
<keyword evidence="6 7" id="KW-0472">Membrane</keyword>
<dbReference type="Proteomes" id="UP001212602">
    <property type="component" value="Unassembled WGS sequence"/>
</dbReference>
<evidence type="ECO:0000256" key="6">
    <source>
        <dbReference type="ARBA" id="ARBA00023136"/>
    </source>
</evidence>
<keyword evidence="10" id="KW-1185">Reference proteome</keyword>
<proteinExistence type="inferred from homology"/>